<evidence type="ECO:0000256" key="8">
    <source>
        <dbReference type="PIRSR" id="PIRSR602403-1"/>
    </source>
</evidence>
<evidence type="ECO:0000256" key="2">
    <source>
        <dbReference type="ARBA" id="ARBA00010617"/>
    </source>
</evidence>
<reference evidence="10" key="1">
    <citation type="submission" date="2022-12" db="EMBL/GenBank/DDBJ databases">
        <authorList>
            <person name="Petersen C."/>
        </authorList>
    </citation>
    <scope>NUCLEOTIDE SEQUENCE</scope>
    <source>
        <strain evidence="10">IBT 3081</strain>
    </source>
</reference>
<dbReference type="GeneID" id="81459942"/>
<comment type="cofactor">
    <cofactor evidence="1 8">
        <name>heme</name>
        <dbReference type="ChEBI" id="CHEBI:30413"/>
    </cofactor>
</comment>
<reference evidence="10" key="2">
    <citation type="journal article" date="2023" name="IMA Fungus">
        <title>Comparative genomic study of the Penicillium genus elucidates a diverse pangenome and 15 lateral gene transfer events.</title>
        <authorList>
            <person name="Petersen C."/>
            <person name="Sorensen T."/>
            <person name="Nielsen M.R."/>
            <person name="Sondergaard T.E."/>
            <person name="Sorensen J.L."/>
            <person name="Fitzpatrick D.A."/>
            <person name="Frisvad J.C."/>
            <person name="Nielsen K.L."/>
        </authorList>
    </citation>
    <scope>NUCLEOTIDE SEQUENCE</scope>
    <source>
        <strain evidence="10">IBT 3081</strain>
    </source>
</reference>
<keyword evidence="5 9" id="KW-0560">Oxidoreductase</keyword>
<keyword evidence="11" id="KW-1185">Reference proteome</keyword>
<dbReference type="CDD" id="cd11041">
    <property type="entry name" value="CYP503A1-like"/>
    <property type="match status" value="1"/>
</dbReference>
<organism evidence="10 11">
    <name type="scientific">Penicillium concentricum</name>
    <dbReference type="NCBI Taxonomy" id="293559"/>
    <lineage>
        <taxon>Eukaryota</taxon>
        <taxon>Fungi</taxon>
        <taxon>Dikarya</taxon>
        <taxon>Ascomycota</taxon>
        <taxon>Pezizomycotina</taxon>
        <taxon>Eurotiomycetes</taxon>
        <taxon>Eurotiomycetidae</taxon>
        <taxon>Eurotiales</taxon>
        <taxon>Aspergillaceae</taxon>
        <taxon>Penicillium</taxon>
    </lineage>
</organism>
<dbReference type="Proteomes" id="UP001147752">
    <property type="component" value="Unassembled WGS sequence"/>
</dbReference>
<dbReference type="PANTHER" id="PTHR46206">
    <property type="entry name" value="CYTOCHROME P450"/>
    <property type="match status" value="1"/>
</dbReference>
<comment type="similarity">
    <text evidence="2 9">Belongs to the cytochrome P450 family.</text>
</comment>
<evidence type="ECO:0000256" key="5">
    <source>
        <dbReference type="ARBA" id="ARBA00023002"/>
    </source>
</evidence>
<accession>A0A9W9VK24</accession>
<dbReference type="GO" id="GO:0005506">
    <property type="term" value="F:iron ion binding"/>
    <property type="evidence" value="ECO:0007669"/>
    <property type="project" value="InterPro"/>
</dbReference>
<keyword evidence="3 8" id="KW-0349">Heme</keyword>
<feature type="binding site" description="axial binding residue" evidence="8">
    <location>
        <position position="469"/>
    </location>
    <ligand>
        <name>heme</name>
        <dbReference type="ChEBI" id="CHEBI:30413"/>
    </ligand>
    <ligandPart>
        <name>Fe</name>
        <dbReference type="ChEBI" id="CHEBI:18248"/>
    </ligandPart>
</feature>
<proteinExistence type="inferred from homology"/>
<gene>
    <name evidence="10" type="ORF">N7517_003029</name>
</gene>
<keyword evidence="6 8" id="KW-0408">Iron</keyword>
<dbReference type="GO" id="GO:0020037">
    <property type="term" value="F:heme binding"/>
    <property type="evidence" value="ECO:0007669"/>
    <property type="project" value="InterPro"/>
</dbReference>
<keyword evidence="7 9" id="KW-0503">Monooxygenase</keyword>
<dbReference type="AlphaFoldDB" id="A0A9W9VK24"/>
<dbReference type="InterPro" id="IPR017972">
    <property type="entry name" value="Cyt_P450_CS"/>
</dbReference>
<evidence type="ECO:0000256" key="1">
    <source>
        <dbReference type="ARBA" id="ARBA00001971"/>
    </source>
</evidence>
<dbReference type="SUPFAM" id="SSF48264">
    <property type="entry name" value="Cytochrome P450"/>
    <property type="match status" value="1"/>
</dbReference>
<sequence length="535" mass="60755">MIVDLLSMEDTRASLVGAGLFVLLTWALRYILSPGSKLPIINKHSVFGFGQPSKKGWVSGAASLLKDGFAKSAKGFRLVTDNGCQIVVSPKYLEEIRQHPDLSRDKASAKELMSHLPGFEVFREGSKDERILHDAVLTKLTRTLGRVTEHLSHETALSFETHWTDEREWHAVPLRSSITQIIAQTSSRVFLGEKLCRDPEWLHITINYAVHVITATEQLRQWPHSLRYIVHWFLPTCRRLRQDMREALALILPVLKERQEEKAAARAAGKTPTSYSDAIDWMEDTAKGRAYNPAISQLLLSMAAIHTSADMLTQVLFDIAERPDLVAALREEIMTVVRDNGWSKISLYKLVLMDSTIKESQRLKPIAISIVTTFSRLNEKKLTWKLAPMRRLATKDVSLSDGMFIPKNTTVLFPADAMWDPDYYDHPQEFDPYRYMRMRESPDRQTQTAAQLVSPSPNHLGWGFGQHACPGRFFAANELKIALCQLLLKYDFKLDQERLPEVRCHGASRTADPVAKLVIRRREDNAAVQDLPCMV</sequence>
<dbReference type="Pfam" id="PF00067">
    <property type="entry name" value="p450"/>
    <property type="match status" value="2"/>
</dbReference>
<protein>
    <recommendedName>
        <fullName evidence="12">Cytochrome P450</fullName>
    </recommendedName>
</protein>
<keyword evidence="4 8" id="KW-0479">Metal-binding</keyword>
<dbReference type="RefSeq" id="XP_056584894.1">
    <property type="nucleotide sequence ID" value="XM_056720759.1"/>
</dbReference>
<dbReference type="PANTHER" id="PTHR46206:SF2">
    <property type="entry name" value="CYTOCHROME P450 MONOOXYGENASE AUSG-RELATED"/>
    <property type="match status" value="1"/>
</dbReference>
<dbReference type="GO" id="GO:0043386">
    <property type="term" value="P:mycotoxin biosynthetic process"/>
    <property type="evidence" value="ECO:0007669"/>
    <property type="project" value="UniProtKB-ARBA"/>
</dbReference>
<evidence type="ECO:0000313" key="10">
    <source>
        <dbReference type="EMBL" id="KAJ5385118.1"/>
    </source>
</evidence>
<dbReference type="GO" id="GO:0016705">
    <property type="term" value="F:oxidoreductase activity, acting on paired donors, with incorporation or reduction of molecular oxygen"/>
    <property type="evidence" value="ECO:0007669"/>
    <property type="project" value="InterPro"/>
</dbReference>
<evidence type="ECO:0000256" key="7">
    <source>
        <dbReference type="ARBA" id="ARBA00023033"/>
    </source>
</evidence>
<evidence type="ECO:0000256" key="9">
    <source>
        <dbReference type="RuleBase" id="RU000461"/>
    </source>
</evidence>
<dbReference type="PRINTS" id="PR00465">
    <property type="entry name" value="EP450IV"/>
</dbReference>
<dbReference type="InterPro" id="IPR036396">
    <property type="entry name" value="Cyt_P450_sf"/>
</dbReference>
<dbReference type="GO" id="GO:0004497">
    <property type="term" value="F:monooxygenase activity"/>
    <property type="evidence" value="ECO:0007669"/>
    <property type="project" value="UniProtKB-KW"/>
</dbReference>
<dbReference type="PROSITE" id="PS00086">
    <property type="entry name" value="CYTOCHROME_P450"/>
    <property type="match status" value="1"/>
</dbReference>
<dbReference type="Gene3D" id="1.10.630.10">
    <property type="entry name" value="Cytochrome P450"/>
    <property type="match status" value="1"/>
</dbReference>
<dbReference type="InterPro" id="IPR002403">
    <property type="entry name" value="Cyt_P450_E_grp-IV"/>
</dbReference>
<dbReference type="EMBL" id="JAPZBT010000001">
    <property type="protein sequence ID" value="KAJ5385118.1"/>
    <property type="molecule type" value="Genomic_DNA"/>
</dbReference>
<evidence type="ECO:0000313" key="11">
    <source>
        <dbReference type="Proteomes" id="UP001147752"/>
    </source>
</evidence>
<dbReference type="OrthoDB" id="1844152at2759"/>
<evidence type="ECO:0008006" key="12">
    <source>
        <dbReference type="Google" id="ProtNLM"/>
    </source>
</evidence>
<dbReference type="InterPro" id="IPR001128">
    <property type="entry name" value="Cyt_P450"/>
</dbReference>
<comment type="caution">
    <text evidence="10">The sequence shown here is derived from an EMBL/GenBank/DDBJ whole genome shotgun (WGS) entry which is preliminary data.</text>
</comment>
<name>A0A9W9VK24_9EURO</name>
<evidence type="ECO:0000256" key="4">
    <source>
        <dbReference type="ARBA" id="ARBA00022723"/>
    </source>
</evidence>
<evidence type="ECO:0000256" key="6">
    <source>
        <dbReference type="ARBA" id="ARBA00023004"/>
    </source>
</evidence>
<evidence type="ECO:0000256" key="3">
    <source>
        <dbReference type="ARBA" id="ARBA00022617"/>
    </source>
</evidence>